<evidence type="ECO:0000313" key="2">
    <source>
        <dbReference type="Proteomes" id="UP001379235"/>
    </source>
</evidence>
<proteinExistence type="predicted"/>
<dbReference type="Gene3D" id="3.30.460.10">
    <property type="entry name" value="Beta Polymerase, domain 2"/>
    <property type="match status" value="1"/>
</dbReference>
<organism evidence="1 2">
    <name type="scientific">Novosphingobium aquae</name>
    <dbReference type="NCBI Taxonomy" id="3133435"/>
    <lineage>
        <taxon>Bacteria</taxon>
        <taxon>Pseudomonadati</taxon>
        <taxon>Pseudomonadota</taxon>
        <taxon>Alphaproteobacteria</taxon>
        <taxon>Sphingomonadales</taxon>
        <taxon>Sphingomonadaceae</taxon>
        <taxon>Novosphingobium</taxon>
    </lineage>
</organism>
<keyword evidence="2" id="KW-1185">Reference proteome</keyword>
<dbReference type="InterPro" id="IPR043519">
    <property type="entry name" value="NT_sf"/>
</dbReference>
<name>A0ABU8S727_9SPHN</name>
<dbReference type="EMBL" id="JBBHJY010000002">
    <property type="protein sequence ID" value="MEJ6009640.1"/>
    <property type="molecule type" value="Genomic_DNA"/>
</dbReference>
<reference evidence="1 2" key="1">
    <citation type="submission" date="2024-03" db="EMBL/GenBank/DDBJ databases">
        <authorList>
            <person name="Jo J.-H."/>
        </authorList>
    </citation>
    <scope>NUCLEOTIDE SEQUENCE [LARGE SCALE GENOMIC DNA]</scope>
    <source>
        <strain evidence="1 2">AS3R-12</strain>
    </source>
</reference>
<gene>
    <name evidence="1" type="ORF">WG900_06885</name>
</gene>
<dbReference type="Proteomes" id="UP001379235">
    <property type="component" value="Unassembled WGS sequence"/>
</dbReference>
<comment type="caution">
    <text evidence="1">The sequence shown here is derived from an EMBL/GenBank/DDBJ whole genome shotgun (WGS) entry which is preliminary data.</text>
</comment>
<evidence type="ECO:0000313" key="1">
    <source>
        <dbReference type="EMBL" id="MEJ6009640.1"/>
    </source>
</evidence>
<protein>
    <submittedName>
        <fullName evidence="1">Uncharacterized protein</fullName>
    </submittedName>
</protein>
<sequence>MAVTLDSSRRISLFDLAEVSHRLEAMLGTKVDLDSEGDLRPRFKARIDADRVHVF</sequence>
<accession>A0ABU8S727</accession>
<dbReference type="RefSeq" id="WP_339965815.1">
    <property type="nucleotide sequence ID" value="NZ_JBBHJY010000002.1"/>
</dbReference>